<dbReference type="PANTHER" id="PTHR30193">
    <property type="entry name" value="ABC TRANSPORTER PERMEASE PROTEIN"/>
    <property type="match status" value="1"/>
</dbReference>
<dbReference type="CDD" id="cd06261">
    <property type="entry name" value="TM_PBP2"/>
    <property type="match status" value="1"/>
</dbReference>
<evidence type="ECO:0000256" key="6">
    <source>
        <dbReference type="ARBA" id="ARBA00023136"/>
    </source>
</evidence>
<keyword evidence="10" id="KW-1185">Reference proteome</keyword>
<dbReference type="Proteomes" id="UP001155840">
    <property type="component" value="Unassembled WGS sequence"/>
</dbReference>
<dbReference type="EMBL" id="JAANCM010000007">
    <property type="protein sequence ID" value="NHT77071.1"/>
    <property type="molecule type" value="Genomic_DNA"/>
</dbReference>
<dbReference type="PROSITE" id="PS50928">
    <property type="entry name" value="ABC_TM1"/>
    <property type="match status" value="1"/>
</dbReference>
<feature type="domain" description="ABC transmembrane type-1" evidence="8">
    <location>
        <begin position="88"/>
        <end position="299"/>
    </location>
</feature>
<evidence type="ECO:0000313" key="9">
    <source>
        <dbReference type="EMBL" id="NHT77071.1"/>
    </source>
</evidence>
<evidence type="ECO:0000256" key="2">
    <source>
        <dbReference type="ARBA" id="ARBA00022448"/>
    </source>
</evidence>
<proteinExistence type="inferred from homology"/>
<comment type="subcellular location">
    <subcellularLocation>
        <location evidence="1 7">Cell membrane</location>
        <topology evidence="1 7">Multi-pass membrane protein</topology>
    </subcellularLocation>
</comment>
<comment type="similarity">
    <text evidence="7">Belongs to the binding-protein-dependent transport system permease family.</text>
</comment>
<evidence type="ECO:0000259" key="8">
    <source>
        <dbReference type="PROSITE" id="PS50928"/>
    </source>
</evidence>
<dbReference type="GO" id="GO:0055085">
    <property type="term" value="P:transmembrane transport"/>
    <property type="evidence" value="ECO:0007669"/>
    <property type="project" value="InterPro"/>
</dbReference>
<dbReference type="InterPro" id="IPR035906">
    <property type="entry name" value="MetI-like_sf"/>
</dbReference>
<dbReference type="Gene3D" id="1.10.3720.10">
    <property type="entry name" value="MetI-like"/>
    <property type="match status" value="1"/>
</dbReference>
<feature type="transmembrane region" description="Helical" evidence="7">
    <location>
        <begin position="31"/>
        <end position="55"/>
    </location>
</feature>
<dbReference type="GO" id="GO:0005886">
    <property type="term" value="C:plasma membrane"/>
    <property type="evidence" value="ECO:0007669"/>
    <property type="project" value="UniProtKB-SubCell"/>
</dbReference>
<evidence type="ECO:0000313" key="10">
    <source>
        <dbReference type="Proteomes" id="UP001155840"/>
    </source>
</evidence>
<dbReference type="InterPro" id="IPR000515">
    <property type="entry name" value="MetI-like"/>
</dbReference>
<accession>A0AA43ZIM8</accession>
<dbReference type="SUPFAM" id="SSF161098">
    <property type="entry name" value="MetI-like"/>
    <property type="match status" value="1"/>
</dbReference>
<evidence type="ECO:0000256" key="4">
    <source>
        <dbReference type="ARBA" id="ARBA00022692"/>
    </source>
</evidence>
<gene>
    <name evidence="9" type="ORF">G8E10_15245</name>
</gene>
<feature type="transmembrane region" description="Helical" evidence="7">
    <location>
        <begin position="221"/>
        <end position="245"/>
    </location>
</feature>
<sequence length="309" mass="33808">MTAVPTNMTLPVKPGVASSNSRDRRMMRNGLMFSAPAVFLLLAIYILPMLLLAVFSVTDYQLGALSIRFIGLENFIKAFHDAVFLRALSNTVLYAALVIPFGVFLALGVALLVHGTKRSRAFWEVAYFLPVTATLVAMATVWQFLLHPSLGPVNAAIKWLGFEPVSFLSNPSLLIPTMALIGIWQVLGFNMVLFLAGLTAISKDLYEAARLDGAKSSLDRFLTVTWPMLGPTTMFVIVTTSISAFKVFETVAVLTKGRSGSETLLFALYLEGFEYSNTGYAAALTLIFLAIVLVLSIGQTLHLDRKVHY</sequence>
<organism evidence="9 10">
    <name type="scientific">Ferranicluibacter rubi</name>
    <dbReference type="NCBI Taxonomy" id="2715133"/>
    <lineage>
        <taxon>Bacteria</taxon>
        <taxon>Pseudomonadati</taxon>
        <taxon>Pseudomonadota</taxon>
        <taxon>Alphaproteobacteria</taxon>
        <taxon>Hyphomicrobiales</taxon>
        <taxon>Rhizobiaceae</taxon>
        <taxon>Ferranicluibacter</taxon>
    </lineage>
</organism>
<feature type="transmembrane region" description="Helical" evidence="7">
    <location>
        <begin position="173"/>
        <end position="201"/>
    </location>
</feature>
<evidence type="ECO:0000256" key="5">
    <source>
        <dbReference type="ARBA" id="ARBA00022989"/>
    </source>
</evidence>
<protein>
    <submittedName>
        <fullName evidence="9">Sugar ABC transporter permease</fullName>
    </submittedName>
</protein>
<evidence type="ECO:0000256" key="7">
    <source>
        <dbReference type="RuleBase" id="RU363032"/>
    </source>
</evidence>
<comment type="caution">
    <text evidence="9">The sequence shown here is derived from an EMBL/GenBank/DDBJ whole genome shotgun (WGS) entry which is preliminary data.</text>
</comment>
<dbReference type="AlphaFoldDB" id="A0AA43ZIM8"/>
<feature type="transmembrane region" description="Helical" evidence="7">
    <location>
        <begin position="279"/>
        <end position="298"/>
    </location>
</feature>
<reference evidence="9" key="1">
    <citation type="submission" date="2020-03" db="EMBL/GenBank/DDBJ databases">
        <title>Ferranicluibacter endophyticum gen. nov., sp. nov., a new genus isolated from Rubus ulmifolius Schott. stem.</title>
        <authorList>
            <person name="Roca-Couso R."/>
            <person name="Flores-Felix J.D."/>
            <person name="Igual J.M."/>
            <person name="Rivas R."/>
        </authorList>
    </citation>
    <scope>NUCLEOTIDE SEQUENCE</scope>
    <source>
        <strain evidence="9">CRRU44</strain>
    </source>
</reference>
<evidence type="ECO:0000256" key="1">
    <source>
        <dbReference type="ARBA" id="ARBA00004651"/>
    </source>
</evidence>
<keyword evidence="3" id="KW-1003">Cell membrane</keyword>
<keyword evidence="2 7" id="KW-0813">Transport</keyword>
<dbReference type="Pfam" id="PF00528">
    <property type="entry name" value="BPD_transp_1"/>
    <property type="match status" value="1"/>
</dbReference>
<keyword evidence="6 7" id="KW-0472">Membrane</keyword>
<feature type="transmembrane region" description="Helical" evidence="7">
    <location>
        <begin position="92"/>
        <end position="113"/>
    </location>
</feature>
<dbReference type="PANTHER" id="PTHR30193:SF37">
    <property type="entry name" value="INNER MEMBRANE ABC TRANSPORTER PERMEASE PROTEIN YCJO"/>
    <property type="match status" value="1"/>
</dbReference>
<evidence type="ECO:0000256" key="3">
    <source>
        <dbReference type="ARBA" id="ARBA00022475"/>
    </source>
</evidence>
<dbReference type="InterPro" id="IPR051393">
    <property type="entry name" value="ABC_transporter_permease"/>
</dbReference>
<name>A0AA43ZIM8_9HYPH</name>
<keyword evidence="4 7" id="KW-0812">Transmembrane</keyword>
<feature type="transmembrane region" description="Helical" evidence="7">
    <location>
        <begin position="125"/>
        <end position="145"/>
    </location>
</feature>
<keyword evidence="5 7" id="KW-1133">Transmembrane helix</keyword>